<dbReference type="FunFam" id="3.50.50.60:FF:000034">
    <property type="entry name" value="sulfide:quinone oxidoreductase, mitochondrial"/>
    <property type="match status" value="1"/>
</dbReference>
<evidence type="ECO:0000256" key="9">
    <source>
        <dbReference type="ARBA" id="ARBA00060891"/>
    </source>
</evidence>
<name>X6NTN5_RETFI</name>
<dbReference type="SUPFAM" id="SSF51905">
    <property type="entry name" value="FAD/NAD(P)-binding domain"/>
    <property type="match status" value="2"/>
</dbReference>
<keyword evidence="4" id="KW-0874">Quinone</keyword>
<comment type="subcellular location">
    <subcellularLocation>
        <location evidence="2">Mitochondrion</location>
    </subcellularLocation>
</comment>
<dbReference type="EMBL" id="ASPP01005926">
    <property type="protein sequence ID" value="ETO29650.1"/>
    <property type="molecule type" value="Genomic_DNA"/>
</dbReference>
<dbReference type="OMA" id="WMPWWTY"/>
<dbReference type="GO" id="GO:0005739">
    <property type="term" value="C:mitochondrion"/>
    <property type="evidence" value="ECO:0007669"/>
    <property type="project" value="UniProtKB-SubCell"/>
</dbReference>
<evidence type="ECO:0000256" key="5">
    <source>
        <dbReference type="ARBA" id="ARBA00022827"/>
    </source>
</evidence>
<evidence type="ECO:0000256" key="2">
    <source>
        <dbReference type="ARBA" id="ARBA00004173"/>
    </source>
</evidence>
<evidence type="ECO:0000256" key="3">
    <source>
        <dbReference type="ARBA" id="ARBA00022630"/>
    </source>
</evidence>
<keyword evidence="7" id="KW-0560">Oxidoreductase</keyword>
<keyword evidence="5" id="KW-0274">FAD</keyword>
<dbReference type="PANTHER" id="PTHR10632:SF2">
    <property type="entry name" value="SULFIDE:QUINONE OXIDOREDUCTASE, MITOCHONDRIAL"/>
    <property type="match status" value="1"/>
</dbReference>
<dbReference type="GO" id="GO:0070224">
    <property type="term" value="F:sulfide:quinone oxidoreductase activity"/>
    <property type="evidence" value="ECO:0007669"/>
    <property type="project" value="TreeGrafter"/>
</dbReference>
<evidence type="ECO:0000256" key="1">
    <source>
        <dbReference type="ARBA" id="ARBA00001974"/>
    </source>
</evidence>
<organism evidence="11 12">
    <name type="scientific">Reticulomyxa filosa</name>
    <dbReference type="NCBI Taxonomy" id="46433"/>
    <lineage>
        <taxon>Eukaryota</taxon>
        <taxon>Sar</taxon>
        <taxon>Rhizaria</taxon>
        <taxon>Retaria</taxon>
        <taxon>Foraminifera</taxon>
        <taxon>Monothalamids</taxon>
        <taxon>Reticulomyxidae</taxon>
        <taxon>Reticulomyxa</taxon>
    </lineage>
</organism>
<dbReference type="GO" id="GO:0048038">
    <property type="term" value="F:quinone binding"/>
    <property type="evidence" value="ECO:0007669"/>
    <property type="project" value="UniProtKB-KW"/>
</dbReference>
<evidence type="ECO:0000256" key="6">
    <source>
        <dbReference type="ARBA" id="ARBA00022946"/>
    </source>
</evidence>
<keyword evidence="8" id="KW-0496">Mitochondrion</keyword>
<comment type="similarity">
    <text evidence="9">Belongs to the SQRD family.</text>
</comment>
<dbReference type="Gene3D" id="3.50.50.100">
    <property type="match status" value="1"/>
</dbReference>
<dbReference type="GO" id="GO:0070221">
    <property type="term" value="P:sulfide oxidation, using sulfide:quinone oxidoreductase"/>
    <property type="evidence" value="ECO:0007669"/>
    <property type="project" value="TreeGrafter"/>
</dbReference>
<proteinExistence type="inferred from homology"/>
<dbReference type="Proteomes" id="UP000023152">
    <property type="component" value="Unassembled WGS sequence"/>
</dbReference>
<sequence>MSVAAQILKKELVSKASDITVFDKSHLHYYQPGFTMLSGGLLGSNEEDIERACSKYCTSQWLKLITSSGKAFTYDYLVMACGNQLRFDLIEGATEALEDPESPVGSMYNLAYAKKINRLRENFKGGKIVATQPSMPIKCGGAPQKWVYLCEESMRKKKIRNSCDIHFYTALPQMFPVKKYSDALYRIVTEKNIVPHFEYEAKKIDSKNKKVYFKKISQQPQEDTLLEVPYDLLHLVPLQKPLPCVAKAAFSNQAGYVDVHKHTLQSVKFDNVFALGDCSSLPTSKTAAAVFAQSPVLVCNLQNTMILHKNKNAKVEVKELYDGYTSCPIFVGDNKLMLAEFLYDGKISETFSSFVDQSKPTQFFYYLKRYVFPYVYWHHVPRAQWFGRNTVVAPSFFRGRKGVHFS</sequence>
<evidence type="ECO:0000256" key="8">
    <source>
        <dbReference type="ARBA" id="ARBA00023128"/>
    </source>
</evidence>
<dbReference type="AlphaFoldDB" id="X6NTN5"/>
<dbReference type="OrthoDB" id="5376590at2759"/>
<reference evidence="11 12" key="1">
    <citation type="journal article" date="2013" name="Curr. Biol.">
        <title>The Genome of the Foraminiferan Reticulomyxa filosa.</title>
        <authorList>
            <person name="Glockner G."/>
            <person name="Hulsmann N."/>
            <person name="Schleicher M."/>
            <person name="Noegel A.A."/>
            <person name="Eichinger L."/>
            <person name="Gallinger C."/>
            <person name="Pawlowski J."/>
            <person name="Sierra R."/>
            <person name="Euteneuer U."/>
            <person name="Pillet L."/>
            <person name="Moustafa A."/>
            <person name="Platzer M."/>
            <person name="Groth M."/>
            <person name="Szafranski K."/>
            <person name="Schliwa M."/>
        </authorList>
    </citation>
    <scope>NUCLEOTIDE SEQUENCE [LARGE SCALE GENOMIC DNA]</scope>
</reference>
<evidence type="ECO:0000256" key="4">
    <source>
        <dbReference type="ARBA" id="ARBA00022719"/>
    </source>
</evidence>
<keyword evidence="3" id="KW-0285">Flavoprotein</keyword>
<protein>
    <recommendedName>
        <fullName evidence="10">Sulfide:quinone oxidoreductase, mitochondrial</fullName>
    </recommendedName>
</protein>
<evidence type="ECO:0000313" key="11">
    <source>
        <dbReference type="EMBL" id="ETO29650.1"/>
    </source>
</evidence>
<accession>X6NTN5</accession>
<dbReference type="InterPro" id="IPR015904">
    <property type="entry name" value="Sulphide_quinone_reductase"/>
</dbReference>
<keyword evidence="12" id="KW-1185">Reference proteome</keyword>
<dbReference type="InterPro" id="IPR036188">
    <property type="entry name" value="FAD/NAD-bd_sf"/>
</dbReference>
<gene>
    <name evidence="11" type="ORF">RFI_07471</name>
</gene>
<comment type="cofactor">
    <cofactor evidence="1">
        <name>FAD</name>
        <dbReference type="ChEBI" id="CHEBI:57692"/>
    </cofactor>
</comment>
<keyword evidence="6" id="KW-0809">Transit peptide</keyword>
<evidence type="ECO:0000256" key="7">
    <source>
        <dbReference type="ARBA" id="ARBA00023002"/>
    </source>
</evidence>
<evidence type="ECO:0000313" key="12">
    <source>
        <dbReference type="Proteomes" id="UP000023152"/>
    </source>
</evidence>
<dbReference type="GO" id="GO:0071949">
    <property type="term" value="F:FAD binding"/>
    <property type="evidence" value="ECO:0007669"/>
    <property type="project" value="TreeGrafter"/>
</dbReference>
<comment type="caution">
    <text evidence="11">The sequence shown here is derived from an EMBL/GenBank/DDBJ whole genome shotgun (WGS) entry which is preliminary data.</text>
</comment>
<dbReference type="PANTHER" id="PTHR10632">
    <property type="entry name" value="SULFIDE:QUINONE OXIDOREDUCTASE"/>
    <property type="match status" value="1"/>
</dbReference>
<evidence type="ECO:0000256" key="10">
    <source>
        <dbReference type="ARBA" id="ARBA00070160"/>
    </source>
</evidence>